<sequence length="151" mass="17432">MQALYEKYSDLISDQYTLDYYDSDQLSINIIRDPCRGLDDGECDSFANLGDYDTISAGLDFRIGFITSATILHCNQDWERLIGCGTYIEIHRPFDTTILNSIKIDEYYSENYIYKFFTTKNLCAGKYEICKKQSWNCPLIFPSLLCGLSQL</sequence>
<evidence type="ECO:0000313" key="2">
    <source>
        <dbReference type="Proteomes" id="UP000054937"/>
    </source>
</evidence>
<evidence type="ECO:0000313" key="1">
    <source>
        <dbReference type="EMBL" id="KRX09823.1"/>
    </source>
</evidence>
<reference evidence="1 2" key="1">
    <citation type="journal article" date="2015" name="Sci. Rep.">
        <title>Genome of the facultative scuticociliatosis pathogen Pseudocohnilembus persalinus provides insight into its virulence through horizontal gene transfer.</title>
        <authorList>
            <person name="Xiong J."/>
            <person name="Wang G."/>
            <person name="Cheng J."/>
            <person name="Tian M."/>
            <person name="Pan X."/>
            <person name="Warren A."/>
            <person name="Jiang C."/>
            <person name="Yuan D."/>
            <person name="Miao W."/>
        </authorList>
    </citation>
    <scope>NUCLEOTIDE SEQUENCE [LARGE SCALE GENOMIC DNA]</scope>
    <source>
        <strain evidence="1">36N120E</strain>
    </source>
</reference>
<organism evidence="1 2">
    <name type="scientific">Pseudocohnilembus persalinus</name>
    <name type="common">Ciliate</name>
    <dbReference type="NCBI Taxonomy" id="266149"/>
    <lineage>
        <taxon>Eukaryota</taxon>
        <taxon>Sar</taxon>
        <taxon>Alveolata</taxon>
        <taxon>Ciliophora</taxon>
        <taxon>Intramacronucleata</taxon>
        <taxon>Oligohymenophorea</taxon>
        <taxon>Scuticociliatia</taxon>
        <taxon>Philasterida</taxon>
        <taxon>Pseudocohnilembidae</taxon>
        <taxon>Pseudocohnilembus</taxon>
    </lineage>
</organism>
<dbReference type="OrthoDB" id="283798at2759"/>
<dbReference type="AlphaFoldDB" id="A0A0V0R5P8"/>
<dbReference type="Proteomes" id="UP000054937">
    <property type="component" value="Unassembled WGS sequence"/>
</dbReference>
<accession>A0A0V0R5P8</accession>
<comment type="caution">
    <text evidence="1">The sequence shown here is derived from an EMBL/GenBank/DDBJ whole genome shotgun (WGS) entry which is preliminary data.</text>
</comment>
<dbReference type="InParanoid" id="A0A0V0R5P8"/>
<dbReference type="EMBL" id="LDAU01000044">
    <property type="protein sequence ID" value="KRX09823.1"/>
    <property type="molecule type" value="Genomic_DNA"/>
</dbReference>
<keyword evidence="2" id="KW-1185">Reference proteome</keyword>
<proteinExistence type="predicted"/>
<protein>
    <submittedName>
        <fullName evidence="1">Uncharacterized protein</fullName>
    </submittedName>
</protein>
<name>A0A0V0R5P8_PSEPJ</name>
<gene>
    <name evidence="1" type="ORF">PPERSA_02695</name>
</gene>